<comment type="caution">
    <text evidence="4">The sequence shown here is derived from an EMBL/GenBank/DDBJ whole genome shotgun (WGS) entry which is preliminary data.</text>
</comment>
<dbReference type="Pfam" id="PF02470">
    <property type="entry name" value="MlaD"/>
    <property type="match status" value="1"/>
</dbReference>
<feature type="region of interest" description="Disordered" evidence="1">
    <location>
        <begin position="327"/>
        <end position="370"/>
    </location>
</feature>
<proteinExistence type="predicted"/>
<dbReference type="InterPro" id="IPR052336">
    <property type="entry name" value="MlaD_Phospholipid_Transporter"/>
</dbReference>
<accession>A0A6L7EWQ5</accession>
<reference evidence="4 5" key="1">
    <citation type="submission" date="2019-12" db="EMBL/GenBank/DDBJ databases">
        <authorList>
            <person name="Kun Z."/>
        </authorList>
    </citation>
    <scope>NUCLEOTIDE SEQUENCE [LARGE SCALE GENOMIC DNA]</scope>
    <source>
        <strain evidence="4 5">YIM 123512</strain>
    </source>
</reference>
<feature type="domain" description="Mce/MlaD" evidence="2">
    <location>
        <begin position="39"/>
        <end position="114"/>
    </location>
</feature>
<feature type="region of interest" description="Disordered" evidence="1">
    <location>
        <begin position="396"/>
        <end position="425"/>
    </location>
</feature>
<dbReference type="GO" id="GO:0005576">
    <property type="term" value="C:extracellular region"/>
    <property type="evidence" value="ECO:0007669"/>
    <property type="project" value="TreeGrafter"/>
</dbReference>
<sequence length="442" mass="47488">MITRRTKVQLLVFAIITLLGVSYVGARYAQLDRVFVDDSYEVTAQFPDSGGIFAGGEVTYRGVGIGQVSKMELTKSGVDVVMSIDKNYDDIPSDALAVVGNRSAVGEQYVELQPQRDDGPFLRDGSVIEQKNTEIPIATDKLLTDISGTVSSVDQQALRTTIDELGTAFAGTGDDLQRIIDTGGDFIQTADANFDLTTNLIRDSNTVLTTQVESESAIRNFSSQLSKFTDVLAGSDPDLRRLIDNGGPAANQLRTFLEDNQVELGDLLNNLVTTGQITVEHLDGVKQLLVLYPYVVEGGFTVVAKSPDTGLYDAHFGLIITSQPVCHQGYQGTDTRPPQDGENRPMNTDARCTEPASESNARGAQNIPLNRAAPGYDAPVVGSYDEQTGAFAWGDPAERSALGGEQDDQAAALAPTGSVAPPTLGEESWKWLFLQPLTSGRE</sequence>
<dbReference type="NCBIfam" id="TIGR00996">
    <property type="entry name" value="Mtu_fam_mce"/>
    <property type="match status" value="1"/>
</dbReference>
<dbReference type="InterPro" id="IPR024516">
    <property type="entry name" value="Mce_C"/>
</dbReference>
<evidence type="ECO:0000259" key="3">
    <source>
        <dbReference type="Pfam" id="PF11887"/>
    </source>
</evidence>
<dbReference type="PANTHER" id="PTHR33371">
    <property type="entry name" value="INTERMEMBRANE PHOSPHOLIPID TRANSPORT SYSTEM BINDING PROTEIN MLAD-RELATED"/>
    <property type="match status" value="1"/>
</dbReference>
<dbReference type="InterPro" id="IPR003399">
    <property type="entry name" value="Mce/MlaD"/>
</dbReference>
<dbReference type="EMBL" id="WUEK01000006">
    <property type="protein sequence ID" value="MXG90256.1"/>
    <property type="molecule type" value="Genomic_DNA"/>
</dbReference>
<dbReference type="PANTHER" id="PTHR33371:SF16">
    <property type="entry name" value="MCE-FAMILY PROTEIN MCE3F"/>
    <property type="match status" value="1"/>
</dbReference>
<evidence type="ECO:0000256" key="1">
    <source>
        <dbReference type="SAM" id="MobiDB-lite"/>
    </source>
</evidence>
<feature type="domain" description="Mammalian cell entry C-terminal" evidence="3">
    <location>
        <begin position="122"/>
        <end position="279"/>
    </location>
</feature>
<protein>
    <submittedName>
        <fullName evidence="4">MCE family protein</fullName>
    </submittedName>
</protein>
<dbReference type="Proteomes" id="UP000473325">
    <property type="component" value="Unassembled WGS sequence"/>
</dbReference>
<dbReference type="InterPro" id="IPR005693">
    <property type="entry name" value="Mce"/>
</dbReference>
<dbReference type="RefSeq" id="WP_160878173.1">
    <property type="nucleotide sequence ID" value="NZ_WUEK01000006.1"/>
</dbReference>
<dbReference type="Pfam" id="PF11887">
    <property type="entry name" value="Mce4_CUP1"/>
    <property type="match status" value="1"/>
</dbReference>
<evidence type="ECO:0000313" key="4">
    <source>
        <dbReference type="EMBL" id="MXG90256.1"/>
    </source>
</evidence>
<organism evidence="4 5">
    <name type="scientific">Nocardioides flavescens</name>
    <dbReference type="NCBI Taxonomy" id="2691959"/>
    <lineage>
        <taxon>Bacteria</taxon>
        <taxon>Bacillati</taxon>
        <taxon>Actinomycetota</taxon>
        <taxon>Actinomycetes</taxon>
        <taxon>Propionibacteriales</taxon>
        <taxon>Nocardioidaceae</taxon>
        <taxon>Nocardioides</taxon>
    </lineage>
</organism>
<evidence type="ECO:0000259" key="2">
    <source>
        <dbReference type="Pfam" id="PF02470"/>
    </source>
</evidence>
<feature type="compositionally biased region" description="Polar residues" evidence="1">
    <location>
        <begin position="327"/>
        <end position="336"/>
    </location>
</feature>
<name>A0A6L7EWQ5_9ACTN</name>
<dbReference type="AlphaFoldDB" id="A0A6L7EWQ5"/>
<evidence type="ECO:0000313" key="5">
    <source>
        <dbReference type="Proteomes" id="UP000473325"/>
    </source>
</evidence>
<gene>
    <name evidence="4" type="ORF">GRQ65_11925</name>
</gene>
<keyword evidence="5" id="KW-1185">Reference proteome</keyword>